<dbReference type="EMBL" id="BTSX01000006">
    <property type="protein sequence ID" value="GMT04510.1"/>
    <property type="molecule type" value="Genomic_DNA"/>
</dbReference>
<evidence type="ECO:0000313" key="2">
    <source>
        <dbReference type="Proteomes" id="UP001432027"/>
    </source>
</evidence>
<accession>A0AAV5UDV8</accession>
<comment type="caution">
    <text evidence="1">The sequence shown here is derived from an EMBL/GenBank/DDBJ whole genome shotgun (WGS) entry which is preliminary data.</text>
</comment>
<dbReference type="Proteomes" id="UP001432027">
    <property type="component" value="Unassembled WGS sequence"/>
</dbReference>
<name>A0AAV5UDV8_9BILA</name>
<keyword evidence="2" id="KW-1185">Reference proteome</keyword>
<protein>
    <submittedName>
        <fullName evidence="1">Uncharacterized protein</fullName>
    </submittedName>
</protein>
<evidence type="ECO:0000313" key="1">
    <source>
        <dbReference type="EMBL" id="GMT04510.1"/>
    </source>
</evidence>
<organism evidence="1 2">
    <name type="scientific">Pristionchus entomophagus</name>
    <dbReference type="NCBI Taxonomy" id="358040"/>
    <lineage>
        <taxon>Eukaryota</taxon>
        <taxon>Metazoa</taxon>
        <taxon>Ecdysozoa</taxon>
        <taxon>Nematoda</taxon>
        <taxon>Chromadorea</taxon>
        <taxon>Rhabditida</taxon>
        <taxon>Rhabditina</taxon>
        <taxon>Diplogasteromorpha</taxon>
        <taxon>Diplogasteroidea</taxon>
        <taxon>Neodiplogasteridae</taxon>
        <taxon>Pristionchus</taxon>
    </lineage>
</organism>
<gene>
    <name evidence="1" type="ORF">PENTCL1PPCAC_26684</name>
</gene>
<reference evidence="1" key="1">
    <citation type="submission" date="2023-10" db="EMBL/GenBank/DDBJ databases">
        <title>Genome assembly of Pristionchus species.</title>
        <authorList>
            <person name="Yoshida K."/>
            <person name="Sommer R.J."/>
        </authorList>
    </citation>
    <scope>NUCLEOTIDE SEQUENCE</scope>
    <source>
        <strain evidence="1">RS0144</strain>
    </source>
</reference>
<proteinExistence type="predicted"/>
<dbReference type="AlphaFoldDB" id="A0AAV5UDV8"/>
<sequence>MTGFDKKEQKQMTEFRQKAFDYSSTDAIGHVFLLKDLVETDAHPEKLKNACIALTTERDLVMKNDENKEDPVRAGIYKLAETMELAFTWYAERENKRRMAKAAVKREIVTVEDSDEDEEVALCNVSAVEGDNEVNVKKEQGESREKKNVK</sequence>